<evidence type="ECO:0000313" key="2">
    <source>
        <dbReference type="EMBL" id="CAG7591565.1"/>
    </source>
</evidence>
<dbReference type="EMBL" id="CAJVAF010000203">
    <property type="protein sequence ID" value="CAG7591565.1"/>
    <property type="molecule type" value="Genomic_DNA"/>
</dbReference>
<gene>
    <name evidence="2" type="ORF">MHYMCMPASI_00448</name>
</gene>
<dbReference type="SUPFAM" id="SSF75217">
    <property type="entry name" value="alpha/beta knot"/>
    <property type="match status" value="1"/>
</dbReference>
<comment type="caution">
    <text evidence="2">The sequence shown here is derived from an EMBL/GenBank/DDBJ whole genome shotgun (WGS) entry which is preliminary data.</text>
</comment>
<dbReference type="Pfam" id="PF04452">
    <property type="entry name" value="Methyltrans_RNA"/>
    <property type="match status" value="1"/>
</dbReference>
<accession>A0A8S4C0S3</accession>
<name>A0A8S4C0S3_9ACAR</name>
<reference evidence="2" key="1">
    <citation type="submission" date="2021-06" db="EMBL/GenBank/DDBJ databases">
        <authorList>
            <person name="Nardi T."/>
            <person name="Nardi T."/>
        </authorList>
    </citation>
    <scope>NUCLEOTIDE SEQUENCE</scope>
</reference>
<dbReference type="Proteomes" id="UP000837675">
    <property type="component" value="Unassembled WGS sequence"/>
</dbReference>
<proteinExistence type="predicted"/>
<evidence type="ECO:0000313" key="3">
    <source>
        <dbReference type="Proteomes" id="UP000837675"/>
    </source>
</evidence>
<feature type="domain" description="Ribosomal RNA small subunit methyltransferase E methyltransferase" evidence="1">
    <location>
        <begin position="41"/>
        <end position="77"/>
    </location>
</feature>
<dbReference type="InterPro" id="IPR029026">
    <property type="entry name" value="tRNA_m1G_MTases_N"/>
</dbReference>
<evidence type="ECO:0000259" key="1">
    <source>
        <dbReference type="Pfam" id="PF04452"/>
    </source>
</evidence>
<dbReference type="Gene3D" id="3.40.1280.10">
    <property type="match status" value="1"/>
</dbReference>
<sequence length="78" mass="8971">MKWSVVFNSQNGEFIARICQITKKSLTLKITALFKEKVEIRRRLTLAFSPFKGDNNNLIIQKATELGIDQIIPVLTDY</sequence>
<dbReference type="InterPro" id="IPR046886">
    <property type="entry name" value="RsmE_MTase_dom"/>
</dbReference>
<dbReference type="AlphaFoldDB" id="A0A8S4C0S3"/>
<keyword evidence="3" id="KW-1185">Reference proteome</keyword>
<protein>
    <submittedName>
        <fullName evidence="2">16S rRNA (Uracil(1498)-N(3))-methyltransferase</fullName>
    </submittedName>
</protein>
<dbReference type="InterPro" id="IPR029028">
    <property type="entry name" value="Alpha/beta_knot_MTases"/>
</dbReference>
<organism evidence="2 3">
    <name type="scientific">Hyalomma marginatum</name>
    <dbReference type="NCBI Taxonomy" id="34627"/>
    <lineage>
        <taxon>Eukaryota</taxon>
        <taxon>Metazoa</taxon>
        <taxon>Ecdysozoa</taxon>
        <taxon>Arthropoda</taxon>
        <taxon>Chelicerata</taxon>
        <taxon>Arachnida</taxon>
        <taxon>Acari</taxon>
        <taxon>Parasitiformes</taxon>
        <taxon>Ixodida</taxon>
        <taxon>Ixodoidea</taxon>
        <taxon>Ixodidae</taxon>
        <taxon>Hyalomminae</taxon>
        <taxon>Hyalomma</taxon>
    </lineage>
</organism>